<dbReference type="RefSeq" id="WP_189169801.1">
    <property type="nucleotide sequence ID" value="NZ_BMQB01000003.1"/>
</dbReference>
<keyword evidence="2" id="KW-1185">Reference proteome</keyword>
<organism evidence="1 2">
    <name type="scientific">Pilimelia anulata</name>
    <dbReference type="NCBI Taxonomy" id="53371"/>
    <lineage>
        <taxon>Bacteria</taxon>
        <taxon>Bacillati</taxon>
        <taxon>Actinomycetota</taxon>
        <taxon>Actinomycetes</taxon>
        <taxon>Micromonosporales</taxon>
        <taxon>Micromonosporaceae</taxon>
        <taxon>Pilimelia</taxon>
    </lineage>
</organism>
<sequence length="145" mass="15654">MPQTTAALDVAGTVTADAAGRMLVLDRRLDGHDTFLTGQLELDTGIRLPVRVLTLDDITILRPRTAAGLPAGKVTGRLHLPHGWRRQPVPEDLAAAASRDGRDVEALSEPERRYALTYLNEATTDAIRTARIAAIVAALPERTLT</sequence>
<name>A0A8J3B2T1_9ACTN</name>
<gene>
    <name evidence="1" type="ORF">GCM10010123_20380</name>
</gene>
<protein>
    <submittedName>
        <fullName evidence="1">Uncharacterized protein</fullName>
    </submittedName>
</protein>
<accession>A0A8J3B2T1</accession>
<reference evidence="1" key="1">
    <citation type="journal article" date="2014" name="Int. J. Syst. Evol. Microbiol.">
        <title>Complete genome sequence of Corynebacterium casei LMG S-19264T (=DSM 44701T), isolated from a smear-ripened cheese.</title>
        <authorList>
            <consortium name="US DOE Joint Genome Institute (JGI-PGF)"/>
            <person name="Walter F."/>
            <person name="Albersmeier A."/>
            <person name="Kalinowski J."/>
            <person name="Ruckert C."/>
        </authorList>
    </citation>
    <scope>NUCLEOTIDE SEQUENCE</scope>
    <source>
        <strain evidence="1">JCM 3090</strain>
    </source>
</reference>
<comment type="caution">
    <text evidence="1">The sequence shown here is derived from an EMBL/GenBank/DDBJ whole genome shotgun (WGS) entry which is preliminary data.</text>
</comment>
<evidence type="ECO:0000313" key="1">
    <source>
        <dbReference type="EMBL" id="GGJ90442.1"/>
    </source>
</evidence>
<evidence type="ECO:0000313" key="2">
    <source>
        <dbReference type="Proteomes" id="UP000649739"/>
    </source>
</evidence>
<dbReference type="Proteomes" id="UP000649739">
    <property type="component" value="Unassembled WGS sequence"/>
</dbReference>
<reference evidence="1" key="2">
    <citation type="submission" date="2020-09" db="EMBL/GenBank/DDBJ databases">
        <authorList>
            <person name="Sun Q."/>
            <person name="Ohkuma M."/>
        </authorList>
    </citation>
    <scope>NUCLEOTIDE SEQUENCE</scope>
    <source>
        <strain evidence="1">JCM 3090</strain>
    </source>
</reference>
<dbReference type="EMBL" id="BMQB01000003">
    <property type="protein sequence ID" value="GGJ90442.1"/>
    <property type="molecule type" value="Genomic_DNA"/>
</dbReference>
<proteinExistence type="predicted"/>
<dbReference type="AlphaFoldDB" id="A0A8J3B2T1"/>